<comment type="caution">
    <text evidence="1">The sequence shown here is derived from an EMBL/GenBank/DDBJ whole genome shotgun (WGS) entry which is preliminary data.</text>
</comment>
<name>A0A8S3UJ86_MYTED</name>
<organism evidence="1 2">
    <name type="scientific">Mytilus edulis</name>
    <name type="common">Blue mussel</name>
    <dbReference type="NCBI Taxonomy" id="6550"/>
    <lineage>
        <taxon>Eukaryota</taxon>
        <taxon>Metazoa</taxon>
        <taxon>Spiralia</taxon>
        <taxon>Lophotrochozoa</taxon>
        <taxon>Mollusca</taxon>
        <taxon>Bivalvia</taxon>
        <taxon>Autobranchia</taxon>
        <taxon>Pteriomorphia</taxon>
        <taxon>Mytilida</taxon>
        <taxon>Mytiloidea</taxon>
        <taxon>Mytilidae</taxon>
        <taxon>Mytilinae</taxon>
        <taxon>Mytilus</taxon>
    </lineage>
</organism>
<evidence type="ECO:0000313" key="1">
    <source>
        <dbReference type="EMBL" id="CAG2245609.1"/>
    </source>
</evidence>
<dbReference type="Proteomes" id="UP000683360">
    <property type="component" value="Unassembled WGS sequence"/>
</dbReference>
<proteinExistence type="predicted"/>
<dbReference type="PANTHER" id="PTHR24024:SF18">
    <property type="entry name" value="SHORT-CHAIN COLLAGEN C4-LIKE"/>
    <property type="match status" value="1"/>
</dbReference>
<dbReference type="AlphaFoldDB" id="A0A8S3UJ86"/>
<keyword evidence="2" id="KW-1185">Reference proteome</keyword>
<protein>
    <recommendedName>
        <fullName evidence="3">Short-chain collagen C4-like</fullName>
    </recommendedName>
</protein>
<accession>A0A8S3UJ86</accession>
<dbReference type="EMBL" id="CAJPWZ010002780">
    <property type="protein sequence ID" value="CAG2245609.1"/>
    <property type="molecule type" value="Genomic_DNA"/>
</dbReference>
<dbReference type="OrthoDB" id="6086925at2759"/>
<evidence type="ECO:0000313" key="2">
    <source>
        <dbReference type="Proteomes" id="UP000683360"/>
    </source>
</evidence>
<dbReference type="InterPro" id="IPR051077">
    <property type="entry name" value="Ca-dependent_lectin"/>
</dbReference>
<sequence>MERKFNAKISSIEAENSKLKGELVASKQKIEINSKNIQNLFWNKGGTIYTRWGRTDCPNNNGTQLVYKGIAEGGSYDEAGSGTNYLCLPHDPDQSPSHFPDELEANDYVAHVWGAEYQYSFGMVKLSDDVPCAVCLDTTTTTSLMIPAKSSCPSPSWKVQYKGFLCSNMYGHPAASEYACVDYDAQYIEGKRENQDGKLFYPVVSKCGSLPCPPYENAKFMVCVVCSK</sequence>
<gene>
    <name evidence="1" type="ORF">MEDL_57592</name>
</gene>
<dbReference type="PANTHER" id="PTHR24024">
    <property type="entry name" value="PULMONARY SURFACTANT-ASSOCIATED PROTEIN A"/>
    <property type="match status" value="1"/>
</dbReference>
<dbReference type="GO" id="GO:0005615">
    <property type="term" value="C:extracellular space"/>
    <property type="evidence" value="ECO:0007669"/>
    <property type="project" value="TreeGrafter"/>
</dbReference>
<reference evidence="1" key="1">
    <citation type="submission" date="2021-03" db="EMBL/GenBank/DDBJ databases">
        <authorList>
            <person name="Bekaert M."/>
        </authorList>
    </citation>
    <scope>NUCLEOTIDE SEQUENCE</scope>
</reference>
<evidence type="ECO:0008006" key="3">
    <source>
        <dbReference type="Google" id="ProtNLM"/>
    </source>
</evidence>